<dbReference type="EMBL" id="AQQY01000001">
    <property type="protein sequence ID" value="KCV83425.1"/>
    <property type="molecule type" value="Genomic_DNA"/>
</dbReference>
<keyword evidence="2" id="KW-1003">Cell membrane</keyword>
<keyword evidence="4 6" id="KW-1133">Transmembrane helix</keyword>
<evidence type="ECO:0000313" key="7">
    <source>
        <dbReference type="EMBL" id="KCV83425.1"/>
    </source>
</evidence>
<dbReference type="GO" id="GO:0015171">
    <property type="term" value="F:amino acid transmembrane transporter activity"/>
    <property type="evidence" value="ECO:0007669"/>
    <property type="project" value="TreeGrafter"/>
</dbReference>
<evidence type="ECO:0000256" key="3">
    <source>
        <dbReference type="ARBA" id="ARBA00022692"/>
    </source>
</evidence>
<feature type="transmembrane region" description="Helical" evidence="6">
    <location>
        <begin position="40"/>
        <end position="64"/>
    </location>
</feature>
<organism evidence="7 8">
    <name type="scientific">Actibacterium atlanticum</name>
    <dbReference type="NCBI Taxonomy" id="1461693"/>
    <lineage>
        <taxon>Bacteria</taxon>
        <taxon>Pseudomonadati</taxon>
        <taxon>Pseudomonadota</taxon>
        <taxon>Alphaproteobacteria</taxon>
        <taxon>Rhodobacterales</taxon>
        <taxon>Roseobacteraceae</taxon>
        <taxon>Actibacterium</taxon>
    </lineage>
</organism>
<evidence type="ECO:0000256" key="4">
    <source>
        <dbReference type="ARBA" id="ARBA00022989"/>
    </source>
</evidence>
<dbReference type="STRING" id="1461693.ATO10_01650"/>
<evidence type="ECO:0000256" key="2">
    <source>
        <dbReference type="ARBA" id="ARBA00022475"/>
    </source>
</evidence>
<evidence type="ECO:0000256" key="1">
    <source>
        <dbReference type="ARBA" id="ARBA00004651"/>
    </source>
</evidence>
<gene>
    <name evidence="7" type="ORF">ATO10_01650</name>
</gene>
<dbReference type="PANTHER" id="PTHR30086">
    <property type="entry name" value="ARGININE EXPORTER PROTEIN ARGO"/>
    <property type="match status" value="1"/>
</dbReference>
<keyword evidence="5 6" id="KW-0472">Membrane</keyword>
<evidence type="ECO:0000256" key="6">
    <source>
        <dbReference type="SAM" id="Phobius"/>
    </source>
</evidence>
<dbReference type="GO" id="GO:0005886">
    <property type="term" value="C:plasma membrane"/>
    <property type="evidence" value="ECO:0007669"/>
    <property type="project" value="UniProtKB-SubCell"/>
</dbReference>
<feature type="transmembrane region" description="Helical" evidence="6">
    <location>
        <begin position="70"/>
        <end position="88"/>
    </location>
</feature>
<dbReference type="AlphaFoldDB" id="A0A058ZQ93"/>
<protein>
    <submittedName>
        <fullName evidence="7">LysE family transporter</fullName>
    </submittedName>
</protein>
<accession>A0A058ZQ93</accession>
<dbReference type="Proteomes" id="UP000024836">
    <property type="component" value="Unassembled WGS sequence"/>
</dbReference>
<comment type="caution">
    <text evidence="7">The sequence shown here is derived from an EMBL/GenBank/DDBJ whole genome shotgun (WGS) entry which is preliminary data.</text>
</comment>
<dbReference type="RefSeq" id="WP_035247183.1">
    <property type="nucleotide sequence ID" value="NZ_AQQY01000001.1"/>
</dbReference>
<feature type="transmembrane region" description="Helical" evidence="6">
    <location>
        <begin position="114"/>
        <end position="140"/>
    </location>
</feature>
<dbReference type="InterPro" id="IPR001123">
    <property type="entry name" value="LeuE-type"/>
</dbReference>
<feature type="transmembrane region" description="Helical" evidence="6">
    <location>
        <begin position="6"/>
        <end position="28"/>
    </location>
</feature>
<feature type="transmembrane region" description="Helical" evidence="6">
    <location>
        <begin position="146"/>
        <end position="166"/>
    </location>
</feature>
<sequence length="205" mass="22141">MTLAALIAIYFVHLAAAMSPGPAVLLAARTSLREGLARGMWLSVGIGLGACVWAVAALFGLAILFKLAPALLWVMKAVGASYLLYLAYKMWKHAPDPMQSDLPQTARQRGRAGLVWLGIVTQLANPKPALFFGTVFLTFVPPDAPVWAYGVILGIVFFNDAGWNVVVSRVFSLERTRQVYLNLKTVLDRVFGALLAALGLKLALT</sequence>
<dbReference type="PATRIC" id="fig|1461693.3.peg.346"/>
<reference evidence="7 8" key="1">
    <citation type="submission" date="2013-04" db="EMBL/GenBank/DDBJ databases">
        <title>Shimia sp. 22II-S11-Z10 Genome Sequencing.</title>
        <authorList>
            <person name="Lai Q."/>
            <person name="Li G."/>
            <person name="Shao Z."/>
        </authorList>
    </citation>
    <scope>NUCLEOTIDE SEQUENCE [LARGE SCALE GENOMIC DNA]</scope>
    <source>
        <strain evidence="8">22II-S11-Z10</strain>
    </source>
</reference>
<evidence type="ECO:0000313" key="8">
    <source>
        <dbReference type="Proteomes" id="UP000024836"/>
    </source>
</evidence>
<dbReference type="PANTHER" id="PTHR30086:SF20">
    <property type="entry name" value="ARGININE EXPORTER PROTEIN ARGO-RELATED"/>
    <property type="match status" value="1"/>
</dbReference>
<proteinExistence type="predicted"/>
<dbReference type="Pfam" id="PF01810">
    <property type="entry name" value="LysE"/>
    <property type="match status" value="1"/>
</dbReference>
<keyword evidence="3 6" id="KW-0812">Transmembrane</keyword>
<dbReference type="OrthoDB" id="9804822at2"/>
<keyword evidence="8" id="KW-1185">Reference proteome</keyword>
<dbReference type="eggNOG" id="COG1280">
    <property type="taxonomic scope" value="Bacteria"/>
</dbReference>
<comment type="subcellular location">
    <subcellularLocation>
        <location evidence="1">Cell membrane</location>
        <topology evidence="1">Multi-pass membrane protein</topology>
    </subcellularLocation>
</comment>
<evidence type="ECO:0000256" key="5">
    <source>
        <dbReference type="ARBA" id="ARBA00023136"/>
    </source>
</evidence>
<name>A0A058ZQ93_9RHOB</name>